<evidence type="ECO:0000259" key="2">
    <source>
        <dbReference type="Pfam" id="PF00061"/>
    </source>
</evidence>
<feature type="compositionally biased region" description="Basic and acidic residues" evidence="1">
    <location>
        <begin position="190"/>
        <end position="211"/>
    </location>
</feature>
<dbReference type="GO" id="GO:0006629">
    <property type="term" value="P:lipid metabolic process"/>
    <property type="evidence" value="ECO:0007669"/>
    <property type="project" value="TreeGrafter"/>
</dbReference>
<sequence length="223" mass="25288">MMYSGVWFAQEMVPNEYSSIITCSMTNYTWIGNLMRVVERGLTSEGRKVRQNSIIRPDEDGEEGEMIVDAEGVPSAPYQILATDYENYACVHSCLSFMGFRAAFSWIYTRKPNTDHTYVVLCRDYFAEKGVDPNPLKPMKQGKDCPYMDKLDQIFAHTKLVLGRKMGTQTAVTSNTEEMTNFEETSEILDVTHTDGNSKDEQKARTPKKVESSNGDNTVLEEL</sequence>
<dbReference type="SUPFAM" id="SSF50814">
    <property type="entry name" value="Lipocalins"/>
    <property type="match status" value="1"/>
</dbReference>
<protein>
    <recommendedName>
        <fullName evidence="2">Lipocalin/cytosolic fatty-acid binding domain-containing protein</fullName>
    </recommendedName>
</protein>
<dbReference type="InterPro" id="IPR012674">
    <property type="entry name" value="Calycin"/>
</dbReference>
<accession>A0AAN8X977</accession>
<dbReference type="GO" id="GO:0000302">
    <property type="term" value="P:response to reactive oxygen species"/>
    <property type="evidence" value="ECO:0007669"/>
    <property type="project" value="TreeGrafter"/>
</dbReference>
<keyword evidence="4" id="KW-1185">Reference proteome</keyword>
<dbReference type="Proteomes" id="UP001381693">
    <property type="component" value="Unassembled WGS sequence"/>
</dbReference>
<organism evidence="3 4">
    <name type="scientific">Halocaridina rubra</name>
    <name type="common">Hawaiian red shrimp</name>
    <dbReference type="NCBI Taxonomy" id="373956"/>
    <lineage>
        <taxon>Eukaryota</taxon>
        <taxon>Metazoa</taxon>
        <taxon>Ecdysozoa</taxon>
        <taxon>Arthropoda</taxon>
        <taxon>Crustacea</taxon>
        <taxon>Multicrustacea</taxon>
        <taxon>Malacostraca</taxon>
        <taxon>Eumalacostraca</taxon>
        <taxon>Eucarida</taxon>
        <taxon>Decapoda</taxon>
        <taxon>Pleocyemata</taxon>
        <taxon>Caridea</taxon>
        <taxon>Atyoidea</taxon>
        <taxon>Atyidae</taxon>
        <taxon>Halocaridina</taxon>
    </lineage>
</organism>
<feature type="domain" description="Lipocalin/cytosolic fatty-acid binding" evidence="2">
    <location>
        <begin position="4"/>
        <end position="132"/>
    </location>
</feature>
<dbReference type="Pfam" id="PF00061">
    <property type="entry name" value="Lipocalin"/>
    <property type="match status" value="1"/>
</dbReference>
<evidence type="ECO:0000256" key="1">
    <source>
        <dbReference type="SAM" id="MobiDB-lite"/>
    </source>
</evidence>
<dbReference type="PANTHER" id="PTHR10612">
    <property type="entry name" value="APOLIPOPROTEIN D"/>
    <property type="match status" value="1"/>
</dbReference>
<comment type="caution">
    <text evidence="3">The sequence shown here is derived from an EMBL/GenBank/DDBJ whole genome shotgun (WGS) entry which is preliminary data.</text>
</comment>
<dbReference type="AlphaFoldDB" id="A0AAN8X977"/>
<feature type="region of interest" description="Disordered" evidence="1">
    <location>
        <begin position="185"/>
        <end position="223"/>
    </location>
</feature>
<feature type="non-terminal residue" evidence="3">
    <location>
        <position position="223"/>
    </location>
</feature>
<evidence type="ECO:0000313" key="3">
    <source>
        <dbReference type="EMBL" id="KAK7078902.1"/>
    </source>
</evidence>
<dbReference type="PANTHER" id="PTHR10612:SF62">
    <property type="entry name" value="LIPOCALIN_CYTOSOLIC FATTY-ACID BINDING DOMAIN-CONTAINING PROTEIN"/>
    <property type="match status" value="1"/>
</dbReference>
<dbReference type="Gene3D" id="2.40.128.20">
    <property type="match status" value="1"/>
</dbReference>
<gene>
    <name evidence="3" type="ORF">SK128_015572</name>
</gene>
<dbReference type="EMBL" id="JAXCGZ010007630">
    <property type="protein sequence ID" value="KAK7078902.1"/>
    <property type="molecule type" value="Genomic_DNA"/>
</dbReference>
<dbReference type="GO" id="GO:0005737">
    <property type="term" value="C:cytoplasm"/>
    <property type="evidence" value="ECO:0007669"/>
    <property type="project" value="TreeGrafter"/>
</dbReference>
<name>A0AAN8X977_HALRR</name>
<evidence type="ECO:0000313" key="4">
    <source>
        <dbReference type="Proteomes" id="UP001381693"/>
    </source>
</evidence>
<proteinExistence type="predicted"/>
<dbReference type="InterPro" id="IPR000566">
    <property type="entry name" value="Lipocln_cytosolic_FA-bd_dom"/>
</dbReference>
<reference evidence="3 4" key="1">
    <citation type="submission" date="2023-11" db="EMBL/GenBank/DDBJ databases">
        <title>Halocaridina rubra genome assembly.</title>
        <authorList>
            <person name="Smith C."/>
        </authorList>
    </citation>
    <scope>NUCLEOTIDE SEQUENCE [LARGE SCALE GENOMIC DNA]</scope>
    <source>
        <strain evidence="3">EP-1</strain>
        <tissue evidence="3">Whole</tissue>
    </source>
</reference>